<accession>A0AA85A1L5</accession>
<name>A0AA85A1L5_9TREM</name>
<evidence type="ECO:0000256" key="1">
    <source>
        <dbReference type="SAM" id="MobiDB-lite"/>
    </source>
</evidence>
<evidence type="ECO:0000313" key="2">
    <source>
        <dbReference type="Proteomes" id="UP000050790"/>
    </source>
</evidence>
<reference evidence="3" key="1">
    <citation type="submission" date="2023-11" db="UniProtKB">
        <authorList>
            <consortium name="WormBaseParasite"/>
        </authorList>
    </citation>
    <scope>IDENTIFICATION</scope>
</reference>
<organism evidence="2 3">
    <name type="scientific">Schistosoma margrebowiei</name>
    <dbReference type="NCBI Taxonomy" id="48269"/>
    <lineage>
        <taxon>Eukaryota</taxon>
        <taxon>Metazoa</taxon>
        <taxon>Spiralia</taxon>
        <taxon>Lophotrochozoa</taxon>
        <taxon>Platyhelminthes</taxon>
        <taxon>Trematoda</taxon>
        <taxon>Digenea</taxon>
        <taxon>Strigeidida</taxon>
        <taxon>Schistosomatoidea</taxon>
        <taxon>Schistosomatidae</taxon>
        <taxon>Schistosoma</taxon>
    </lineage>
</organism>
<protein>
    <submittedName>
        <fullName evidence="3">Uncharacterized protein</fullName>
    </submittedName>
</protein>
<dbReference type="WBParaSite" id="SMRG1_58930.1">
    <property type="protein sequence ID" value="SMRG1_58930.1"/>
    <property type="gene ID" value="SMRG1_58930"/>
</dbReference>
<proteinExistence type="predicted"/>
<feature type="region of interest" description="Disordered" evidence="1">
    <location>
        <begin position="1"/>
        <end position="26"/>
    </location>
</feature>
<sequence length="103" mass="11524">MSRNHNSTTKRNDQKPANNIHIDPNNGICNENLNQTKPNAKQYMPFTTAYGDGRSIANAAIGWRAVEGYSLQKRLLKSRKFFCIFGIPAFSTEDSNLISTNST</sequence>
<dbReference type="AlphaFoldDB" id="A0AA85A1L5"/>
<evidence type="ECO:0000313" key="3">
    <source>
        <dbReference type="WBParaSite" id="SMRG1_58930.1"/>
    </source>
</evidence>
<dbReference type="Proteomes" id="UP000050790">
    <property type="component" value="Unassembled WGS sequence"/>
</dbReference>